<name>X1I4I8_9ZZZZ</name>
<organism evidence="3">
    <name type="scientific">marine sediment metagenome</name>
    <dbReference type="NCBI Taxonomy" id="412755"/>
    <lineage>
        <taxon>unclassified sequences</taxon>
        <taxon>metagenomes</taxon>
        <taxon>ecological metagenomes</taxon>
    </lineage>
</organism>
<sequence>MAISADPLNLIICGVGGQGNILLSSLVGSALIRKGYHVAIGETFGAAQRGGAVFSSVRISSKKSYGPLIPEGKAHIILSLEPLETMRILQKYGNSETICITNTYPVFPIGVLARKEEYPDHDQLKRTTESLSKFAWFIDATSIALELGAKIATNIVMVGALIGSDQLPLARKDIEDGMRDIFPPERMELNLKALELGFSALRSQN</sequence>
<dbReference type="InterPro" id="IPR019752">
    <property type="entry name" value="Pyrv/ketoisovalerate_OxRed_cat"/>
</dbReference>
<dbReference type="InterPro" id="IPR002869">
    <property type="entry name" value="Pyrv_flavodox_OxRed_cen"/>
</dbReference>
<dbReference type="SUPFAM" id="SSF53323">
    <property type="entry name" value="Pyruvate-ferredoxin oxidoreductase, PFOR, domain III"/>
    <property type="match status" value="1"/>
</dbReference>
<gene>
    <name evidence="3" type="ORF">S03H2_31167</name>
</gene>
<evidence type="ECO:0000259" key="2">
    <source>
        <dbReference type="Pfam" id="PF01558"/>
    </source>
</evidence>
<dbReference type="PANTHER" id="PTHR43854">
    <property type="entry name" value="INDOLEPYRUVATE OXIDOREDUCTASE SUBUNIT IORB"/>
    <property type="match status" value="1"/>
</dbReference>
<proteinExistence type="predicted"/>
<dbReference type="AlphaFoldDB" id="X1I4I8"/>
<dbReference type="EMBL" id="BARU01018888">
    <property type="protein sequence ID" value="GAH60984.1"/>
    <property type="molecule type" value="Genomic_DNA"/>
</dbReference>
<keyword evidence="1" id="KW-0560">Oxidoreductase</keyword>
<dbReference type="PANTHER" id="PTHR43854:SF1">
    <property type="entry name" value="INDOLEPYRUVATE OXIDOREDUCTASE SUBUNIT IORB"/>
    <property type="match status" value="1"/>
</dbReference>
<reference evidence="3" key="1">
    <citation type="journal article" date="2014" name="Front. Microbiol.">
        <title>High frequency of phylogenetically diverse reductive dehalogenase-homologous genes in deep subseafloor sedimentary metagenomes.</title>
        <authorList>
            <person name="Kawai M."/>
            <person name="Futagami T."/>
            <person name="Toyoda A."/>
            <person name="Takaki Y."/>
            <person name="Nishi S."/>
            <person name="Hori S."/>
            <person name="Arai W."/>
            <person name="Tsubouchi T."/>
            <person name="Morono Y."/>
            <person name="Uchiyama I."/>
            <person name="Ito T."/>
            <person name="Fujiyama A."/>
            <person name="Inagaki F."/>
            <person name="Takami H."/>
        </authorList>
    </citation>
    <scope>NUCLEOTIDE SEQUENCE</scope>
    <source>
        <strain evidence="3">Expedition CK06-06</strain>
    </source>
</reference>
<evidence type="ECO:0000256" key="1">
    <source>
        <dbReference type="ARBA" id="ARBA00023002"/>
    </source>
</evidence>
<protein>
    <recommendedName>
        <fullName evidence="2">Pyruvate/ketoisovalerate oxidoreductase catalytic domain-containing protein</fullName>
    </recommendedName>
</protein>
<evidence type="ECO:0000313" key="3">
    <source>
        <dbReference type="EMBL" id="GAH60984.1"/>
    </source>
</evidence>
<accession>X1I4I8</accession>
<feature type="domain" description="Pyruvate/ketoisovalerate oxidoreductase catalytic" evidence="2">
    <location>
        <begin position="16"/>
        <end position="198"/>
    </location>
</feature>
<comment type="caution">
    <text evidence="3">The sequence shown here is derived from an EMBL/GenBank/DDBJ whole genome shotgun (WGS) entry which is preliminary data.</text>
</comment>
<dbReference type="Pfam" id="PF01558">
    <property type="entry name" value="POR"/>
    <property type="match status" value="1"/>
</dbReference>
<dbReference type="GO" id="GO:0016903">
    <property type="term" value="F:oxidoreductase activity, acting on the aldehyde or oxo group of donors"/>
    <property type="evidence" value="ECO:0007669"/>
    <property type="project" value="InterPro"/>
</dbReference>
<dbReference type="Gene3D" id="3.40.920.10">
    <property type="entry name" value="Pyruvate-ferredoxin oxidoreductase, PFOR, domain III"/>
    <property type="match status" value="1"/>
</dbReference>
<dbReference type="InterPro" id="IPR052198">
    <property type="entry name" value="IorB_Oxidoreductase"/>
</dbReference>